<reference evidence="2 3" key="1">
    <citation type="submission" date="2018-04" db="EMBL/GenBank/DDBJ databases">
        <title>Genomic Encyclopedia of Type Strains, Phase IV (KMG-IV): sequencing the most valuable type-strain genomes for metagenomic binning, comparative biology and taxonomic classification.</title>
        <authorList>
            <person name="Goeker M."/>
        </authorList>
    </citation>
    <scope>NUCLEOTIDE SEQUENCE [LARGE SCALE GENOMIC DNA]</scope>
    <source>
        <strain evidence="2 3">DSM 28795</strain>
    </source>
</reference>
<dbReference type="Gene3D" id="1.10.10.10">
    <property type="entry name" value="Winged helix-like DNA-binding domain superfamily/Winged helix DNA-binding domain"/>
    <property type="match status" value="1"/>
</dbReference>
<evidence type="ECO:0000313" key="3">
    <source>
        <dbReference type="Proteomes" id="UP000245433"/>
    </source>
</evidence>
<dbReference type="PANTHER" id="PTHR33169:SF14">
    <property type="entry name" value="TRANSCRIPTIONAL REGULATOR RV3488"/>
    <property type="match status" value="1"/>
</dbReference>
<dbReference type="InterPro" id="IPR036390">
    <property type="entry name" value="WH_DNA-bd_sf"/>
</dbReference>
<dbReference type="EMBL" id="QEKT01000001">
    <property type="protein sequence ID" value="PVY86320.1"/>
    <property type="molecule type" value="Genomic_DNA"/>
</dbReference>
<dbReference type="AlphaFoldDB" id="A0A2U1DF69"/>
<dbReference type="Proteomes" id="UP000245433">
    <property type="component" value="Unassembled WGS sequence"/>
</dbReference>
<dbReference type="OrthoDB" id="9791785at2"/>
<evidence type="ECO:0000259" key="1">
    <source>
        <dbReference type="Pfam" id="PF03551"/>
    </source>
</evidence>
<dbReference type="InterPro" id="IPR036388">
    <property type="entry name" value="WH-like_DNA-bd_sf"/>
</dbReference>
<dbReference type="RefSeq" id="WP_089937603.1">
    <property type="nucleotide sequence ID" value="NZ_CAKOEX010000001.1"/>
</dbReference>
<protein>
    <submittedName>
        <fullName evidence="2">PadR family transcriptional regulator PadR</fullName>
    </submittedName>
</protein>
<feature type="domain" description="Transcription regulator PadR N-terminal" evidence="1">
    <location>
        <begin position="18"/>
        <end position="89"/>
    </location>
</feature>
<evidence type="ECO:0000313" key="2">
    <source>
        <dbReference type="EMBL" id="PVY86320.1"/>
    </source>
</evidence>
<dbReference type="InterPro" id="IPR005149">
    <property type="entry name" value="Tscrpt_reg_PadR_N"/>
</dbReference>
<accession>A0A2U1DF69</accession>
<proteinExistence type="predicted"/>
<sequence length="109" mass="12463">MQPNISSQMLKGILQGVMLMILAKQPDYGYGISTQLNQYGLDNIPKGTIYPLLAAMEKRHYLVGKMQPSENGPDRKYYNITLDGQAARQEFVQEWQFLAQIVNKLIEEQ</sequence>
<dbReference type="Pfam" id="PF03551">
    <property type="entry name" value="PadR"/>
    <property type="match status" value="1"/>
</dbReference>
<comment type="caution">
    <text evidence="2">The sequence shown here is derived from an EMBL/GenBank/DDBJ whole genome shotgun (WGS) entry which is preliminary data.</text>
</comment>
<gene>
    <name evidence="2" type="ORF">C7384_101235</name>
</gene>
<dbReference type="SUPFAM" id="SSF46785">
    <property type="entry name" value="Winged helix' DNA-binding domain"/>
    <property type="match status" value="1"/>
</dbReference>
<dbReference type="InterPro" id="IPR052509">
    <property type="entry name" value="Metal_resp_DNA-bind_regulator"/>
</dbReference>
<name>A0A2U1DF69_9LACO</name>
<dbReference type="PANTHER" id="PTHR33169">
    <property type="entry name" value="PADR-FAMILY TRANSCRIPTIONAL REGULATOR"/>
    <property type="match status" value="1"/>
</dbReference>
<keyword evidence="3" id="KW-1185">Reference proteome</keyword>
<organism evidence="2 3">
    <name type="scientific">Convivina intestini</name>
    <dbReference type="NCBI Taxonomy" id="1505726"/>
    <lineage>
        <taxon>Bacteria</taxon>
        <taxon>Bacillati</taxon>
        <taxon>Bacillota</taxon>
        <taxon>Bacilli</taxon>
        <taxon>Lactobacillales</taxon>
        <taxon>Lactobacillaceae</taxon>
        <taxon>Convivina</taxon>
    </lineage>
</organism>